<dbReference type="EMBL" id="KX792981">
    <property type="protein sequence ID" value="AQY59904.1"/>
    <property type="molecule type" value="Genomic_RNA"/>
</dbReference>
<organism evidence="2">
    <name type="scientific">Statovirus C1</name>
    <dbReference type="NCBI Taxonomy" id="1964822"/>
    <lineage>
        <taxon>Viruses</taxon>
        <taxon>Statovirus</taxon>
    </lineage>
</organism>
<keyword evidence="2" id="KW-0167">Capsid protein</keyword>
<sequence length="366" mass="40362">MQQTKRTNNTNVPKRPGTGKGGKARNSRRTREGVLEGEEFRTHRRELWFTISGQAAGSHRFSKTNFPIWFEQVSRLYEKFKFHSIRLHFETGYPSTAQGQIYCAYNTGFRDQIDTDPTYIAAQRGAMYGPVYRGYAISIPKSAFTETPSRRPCRGSDEETYVFDAVYNVAGEALSGTYTVFIDYDVSFYTPQLNKDSQAFVSLAGNYGQAPGSTQTDKIKVTYDQSIQTTSIDFGGVVRKIIANFAALSTGRLGNSPISIRAFRKGIEVAKLVYETIGGGSTTAKTTVYTKDVTHGASAVEEWKDSTSNVYSSLVGFVQPTYGSTPSALNGSFTIDAEEVDKIEVFFNTNSGANGNLIASFLSTYV</sequence>
<dbReference type="Gene3D" id="2.60.120.20">
    <property type="match status" value="1"/>
</dbReference>
<protein>
    <submittedName>
        <fullName evidence="2">Coat protein</fullName>
    </submittedName>
</protein>
<dbReference type="InterPro" id="IPR029053">
    <property type="entry name" value="Viral_coat"/>
</dbReference>
<evidence type="ECO:0000256" key="1">
    <source>
        <dbReference type="SAM" id="MobiDB-lite"/>
    </source>
</evidence>
<reference evidence="2" key="1">
    <citation type="journal article" date="2017" name="Virology">
        <title>Statoviruses, A novel taxon of RNA viruses present in the gastrointestinal tracts of diverse mammals.</title>
        <authorList>
            <person name="Janowski A.B."/>
            <person name="Krishnamurthy S.R."/>
            <person name="Lim E.S."/>
            <person name="Zhao G."/>
            <person name="Brenchley J.M."/>
            <person name="Barouch D.H."/>
            <person name="Thakwalakwa C."/>
            <person name="Manary M.J."/>
            <person name="Holtz L.R."/>
            <person name="Wang D."/>
        </authorList>
    </citation>
    <scope>NUCLEOTIDE SEQUENCE</scope>
</reference>
<name>A0A1U9WUJ9_9VIRU</name>
<feature type="compositionally biased region" description="Polar residues" evidence="1">
    <location>
        <begin position="1"/>
        <end position="12"/>
    </location>
</feature>
<keyword evidence="2" id="KW-0946">Virion</keyword>
<dbReference type="GO" id="GO:0019028">
    <property type="term" value="C:viral capsid"/>
    <property type="evidence" value="ECO:0007669"/>
    <property type="project" value="UniProtKB-KW"/>
</dbReference>
<evidence type="ECO:0000313" key="2">
    <source>
        <dbReference type="EMBL" id="AQY59904.1"/>
    </source>
</evidence>
<accession>A0A1U9WUJ9</accession>
<feature type="region of interest" description="Disordered" evidence="1">
    <location>
        <begin position="1"/>
        <end position="36"/>
    </location>
</feature>
<proteinExistence type="predicted"/>
<dbReference type="SUPFAM" id="SSF88633">
    <property type="entry name" value="Positive stranded ssRNA viruses"/>
    <property type="match status" value="1"/>
</dbReference>